<dbReference type="HOGENOM" id="CLU_015635_0_0_1"/>
<dbReference type="OrthoDB" id="435402at2759"/>
<reference evidence="3" key="1">
    <citation type="journal article" date="2014" name="Proc. Natl. Acad. Sci. U.S.A.">
        <title>Extensive sampling of basidiomycete genomes demonstrates inadequacy of the white-rot/brown-rot paradigm for wood decay fungi.</title>
        <authorList>
            <person name="Riley R."/>
            <person name="Salamov A.A."/>
            <person name="Brown D.W."/>
            <person name="Nagy L.G."/>
            <person name="Floudas D."/>
            <person name="Held B.W."/>
            <person name="Levasseur A."/>
            <person name="Lombard V."/>
            <person name="Morin E."/>
            <person name="Otillar R."/>
            <person name="Lindquist E.A."/>
            <person name="Sun H."/>
            <person name="LaButti K.M."/>
            <person name="Schmutz J."/>
            <person name="Jabbour D."/>
            <person name="Luo H."/>
            <person name="Baker S.E."/>
            <person name="Pisabarro A.G."/>
            <person name="Walton J.D."/>
            <person name="Blanchette R.A."/>
            <person name="Henrissat B."/>
            <person name="Martin F."/>
            <person name="Cullen D."/>
            <person name="Hibbett D.S."/>
            <person name="Grigoriev I.V."/>
        </authorList>
    </citation>
    <scope>NUCLEOTIDE SEQUENCE [LARGE SCALE GENOMIC DNA]</scope>
    <source>
        <strain evidence="3">CBS 339.88</strain>
    </source>
</reference>
<sequence>MSAENLPPQPNLATSDTNSVNPVDGPLIRFPPFPQPPDGVQIMSFKQFKERGIRVEPGPDDAEVDALGIPTIPLRVHHGTDECKTNTKRKRTQEENKTRKKGGLGAKKLVWWEQWEDTEAIRFSIGFNPHSSRFERIHAASADFTSGRTWPVTFASETGPVFIWDKFQRYIGLPQGGPVPGEKKKKKGKQQEVDEEMSDDDEMEQDDESPEAPAATRTGIFIDRQVPANMKANTDDEKLLTFFESPERSIRIFLSSYARKMGYIWSDANLDCMGRLLGFFVNFLLRSKVLPEVERSLRRSLDVITAAIKELPHTAALAKITPDNFSAACNNCWGRKSDGYTVLSLDLQDTPAADVPMAKIEEVEPEKPEPVANASGWGAATSGWGLVDGGAWGSSTADGTNVWGSATATDPVQEAAPWELAEQKSLMSLLGPTALPLTHTTGIVEQSMRRIKSITPPSSNPPKSPPLPDDATDPDAVAVEVELDRLFTKVVLEPMVDWDGGESPVYTRPSILESSQGAVVDPNAPAAADGAPKAHDPFKDEITLLVEAVPEKVDLMHVGMGLGGTWVQIVRQGEPVKKKKKGKSKSKKSVPSLWYLDELAVVTPSFWAISS</sequence>
<dbReference type="Pfam" id="PF09692">
    <property type="entry name" value="Arb1"/>
    <property type="match status" value="1"/>
</dbReference>
<dbReference type="GO" id="GO:0033167">
    <property type="term" value="C:ARC complex"/>
    <property type="evidence" value="ECO:0007669"/>
    <property type="project" value="InterPro"/>
</dbReference>
<dbReference type="GO" id="GO:0031047">
    <property type="term" value="P:regulatory ncRNA-mediated gene silencing"/>
    <property type="evidence" value="ECO:0007669"/>
    <property type="project" value="InterPro"/>
</dbReference>
<keyword evidence="3" id="KW-1185">Reference proteome</keyword>
<protein>
    <submittedName>
        <fullName evidence="2">Uncharacterized protein</fullName>
    </submittedName>
</protein>
<feature type="region of interest" description="Disordered" evidence="1">
    <location>
        <begin position="1"/>
        <end position="36"/>
    </location>
</feature>
<evidence type="ECO:0000313" key="3">
    <source>
        <dbReference type="Proteomes" id="UP000027222"/>
    </source>
</evidence>
<evidence type="ECO:0000256" key="1">
    <source>
        <dbReference type="SAM" id="MobiDB-lite"/>
    </source>
</evidence>
<evidence type="ECO:0000313" key="2">
    <source>
        <dbReference type="EMBL" id="KDR84221.1"/>
    </source>
</evidence>
<gene>
    <name evidence="2" type="ORF">GALMADRAFT_236903</name>
</gene>
<name>A0A067TM13_GALM3</name>
<feature type="region of interest" description="Disordered" evidence="1">
    <location>
        <begin position="453"/>
        <end position="473"/>
    </location>
</feature>
<dbReference type="STRING" id="685588.A0A067TM13"/>
<dbReference type="EMBL" id="KL142368">
    <property type="protein sequence ID" value="KDR84221.1"/>
    <property type="molecule type" value="Genomic_DNA"/>
</dbReference>
<feature type="region of interest" description="Disordered" evidence="1">
    <location>
        <begin position="81"/>
        <end position="102"/>
    </location>
</feature>
<feature type="compositionally biased region" description="Polar residues" evidence="1">
    <location>
        <begin position="11"/>
        <end position="21"/>
    </location>
</feature>
<organism evidence="2 3">
    <name type="scientific">Galerina marginata (strain CBS 339.88)</name>
    <dbReference type="NCBI Taxonomy" id="685588"/>
    <lineage>
        <taxon>Eukaryota</taxon>
        <taxon>Fungi</taxon>
        <taxon>Dikarya</taxon>
        <taxon>Basidiomycota</taxon>
        <taxon>Agaricomycotina</taxon>
        <taxon>Agaricomycetes</taxon>
        <taxon>Agaricomycetidae</taxon>
        <taxon>Agaricales</taxon>
        <taxon>Agaricineae</taxon>
        <taxon>Strophariaceae</taxon>
        <taxon>Galerina</taxon>
    </lineage>
</organism>
<proteinExistence type="predicted"/>
<feature type="compositionally biased region" description="Acidic residues" evidence="1">
    <location>
        <begin position="193"/>
        <end position="210"/>
    </location>
</feature>
<feature type="compositionally biased region" description="Pro residues" evidence="1">
    <location>
        <begin position="458"/>
        <end position="468"/>
    </location>
</feature>
<feature type="region of interest" description="Disordered" evidence="1">
    <location>
        <begin position="174"/>
        <end position="218"/>
    </location>
</feature>
<dbReference type="InterPro" id="IPR018606">
    <property type="entry name" value="Arb1"/>
</dbReference>
<dbReference type="Proteomes" id="UP000027222">
    <property type="component" value="Unassembled WGS sequence"/>
</dbReference>
<accession>A0A067TM13</accession>
<dbReference type="AlphaFoldDB" id="A0A067TM13"/>